<dbReference type="EMBL" id="DRMN01000366">
    <property type="protein sequence ID" value="HFB55382.1"/>
    <property type="molecule type" value="Genomic_DNA"/>
</dbReference>
<dbReference type="Gene3D" id="3.40.190.10">
    <property type="entry name" value="Periplasmic binding protein-like II"/>
    <property type="match status" value="2"/>
</dbReference>
<dbReference type="SUPFAM" id="SSF53850">
    <property type="entry name" value="Periplasmic binding protein-like II"/>
    <property type="match status" value="1"/>
</dbReference>
<dbReference type="InterPro" id="IPR000847">
    <property type="entry name" value="LysR_HTH_N"/>
</dbReference>
<dbReference type="SUPFAM" id="SSF46785">
    <property type="entry name" value="Winged helix' DNA-binding domain"/>
    <property type="match status" value="1"/>
</dbReference>
<dbReference type="AlphaFoldDB" id="A0A7C3C1U6"/>
<dbReference type="GO" id="GO:0000976">
    <property type="term" value="F:transcription cis-regulatory region binding"/>
    <property type="evidence" value="ECO:0007669"/>
    <property type="project" value="TreeGrafter"/>
</dbReference>
<evidence type="ECO:0000256" key="3">
    <source>
        <dbReference type="ARBA" id="ARBA00023125"/>
    </source>
</evidence>
<evidence type="ECO:0000256" key="5">
    <source>
        <dbReference type="ARBA" id="ARBA00039279"/>
    </source>
</evidence>
<protein>
    <recommendedName>
        <fullName evidence="5">HTH-type transcriptional regulator CbbR</fullName>
    </recommendedName>
    <alternativeName>
        <fullName evidence="6">RuBisCO operon transcriptional regulator</fullName>
    </alternativeName>
</protein>
<dbReference type="InterPro" id="IPR005119">
    <property type="entry name" value="LysR_subst-bd"/>
</dbReference>
<evidence type="ECO:0000313" key="8">
    <source>
        <dbReference type="EMBL" id="HFB55382.1"/>
    </source>
</evidence>
<dbReference type="Gene3D" id="1.10.10.10">
    <property type="entry name" value="Winged helix-like DNA-binding domain superfamily/Winged helix DNA-binding domain"/>
    <property type="match status" value="1"/>
</dbReference>
<evidence type="ECO:0000256" key="1">
    <source>
        <dbReference type="ARBA" id="ARBA00009437"/>
    </source>
</evidence>
<evidence type="ECO:0000256" key="2">
    <source>
        <dbReference type="ARBA" id="ARBA00023015"/>
    </source>
</evidence>
<dbReference type="PROSITE" id="PS50931">
    <property type="entry name" value="HTH_LYSR"/>
    <property type="match status" value="1"/>
</dbReference>
<keyword evidence="3" id="KW-0238">DNA-binding</keyword>
<evidence type="ECO:0000256" key="6">
    <source>
        <dbReference type="ARBA" id="ARBA00043141"/>
    </source>
</evidence>
<dbReference type="GO" id="GO:0003700">
    <property type="term" value="F:DNA-binding transcription factor activity"/>
    <property type="evidence" value="ECO:0007669"/>
    <property type="project" value="InterPro"/>
</dbReference>
<keyword evidence="4" id="KW-0804">Transcription</keyword>
<proteinExistence type="inferred from homology"/>
<dbReference type="InterPro" id="IPR036388">
    <property type="entry name" value="WH-like_DNA-bd_sf"/>
</dbReference>
<gene>
    <name evidence="8" type="ORF">ENJ46_05605</name>
</gene>
<evidence type="ECO:0000313" key="9">
    <source>
        <dbReference type="Proteomes" id="UP000886042"/>
    </source>
</evidence>
<dbReference type="PANTHER" id="PTHR30126">
    <property type="entry name" value="HTH-TYPE TRANSCRIPTIONAL REGULATOR"/>
    <property type="match status" value="1"/>
</dbReference>
<evidence type="ECO:0000256" key="4">
    <source>
        <dbReference type="ARBA" id="ARBA00023163"/>
    </source>
</evidence>
<dbReference type="Pfam" id="PF03466">
    <property type="entry name" value="LysR_substrate"/>
    <property type="match status" value="1"/>
</dbReference>
<comment type="similarity">
    <text evidence="1">Belongs to the LysR transcriptional regulatory family.</text>
</comment>
<dbReference type="Pfam" id="PF00126">
    <property type="entry name" value="HTH_1"/>
    <property type="match status" value="1"/>
</dbReference>
<dbReference type="Proteomes" id="UP000886042">
    <property type="component" value="Unassembled WGS sequence"/>
</dbReference>
<organism evidence="8 9">
    <name type="scientific">Hellea balneolensis</name>
    <dbReference type="NCBI Taxonomy" id="287478"/>
    <lineage>
        <taxon>Bacteria</taxon>
        <taxon>Pseudomonadati</taxon>
        <taxon>Pseudomonadota</taxon>
        <taxon>Alphaproteobacteria</taxon>
        <taxon>Maricaulales</taxon>
        <taxon>Robiginitomaculaceae</taxon>
        <taxon>Hellea</taxon>
    </lineage>
</organism>
<keyword evidence="2" id="KW-0805">Transcription regulation</keyword>
<feature type="domain" description="HTH lysR-type" evidence="7">
    <location>
        <begin position="7"/>
        <end position="64"/>
    </location>
</feature>
<evidence type="ECO:0000259" key="7">
    <source>
        <dbReference type="PROSITE" id="PS50931"/>
    </source>
</evidence>
<sequence length="275" mass="29569">MTLARDITFKQIRAFAAVVRTGSITKAAEELCVTPPAISVQIKALKMLAGVAVLNRDKDGLTPTPAGQELLDLYGRIQASVQTASHKIDAIKSGKSGTIGVAVVSTGKYFAPTIFAEFIKAYPDIELRPLIGNRQIVLGALRDKSVDMAIMGRPPAKLDVVAHELGEHPFVLIVAPNHPLAKKTKIKAEDLMAETLLTRELGSGTRTLAIRFMDKVGLGMGYDSMETGSNESIKQSVMAGLGIALISEHTVMAELAQKRLVALDFSGLPILRKWI</sequence>
<dbReference type="InterPro" id="IPR036390">
    <property type="entry name" value="WH_DNA-bd_sf"/>
</dbReference>
<reference evidence="8" key="1">
    <citation type="journal article" date="2020" name="mSystems">
        <title>Genome- and Community-Level Interaction Insights into Carbon Utilization and Element Cycling Functions of Hydrothermarchaeota in Hydrothermal Sediment.</title>
        <authorList>
            <person name="Zhou Z."/>
            <person name="Liu Y."/>
            <person name="Xu W."/>
            <person name="Pan J."/>
            <person name="Luo Z.H."/>
            <person name="Li M."/>
        </authorList>
    </citation>
    <scope>NUCLEOTIDE SEQUENCE [LARGE SCALE GENOMIC DNA]</scope>
    <source>
        <strain evidence="8">HyVt-489</strain>
    </source>
</reference>
<name>A0A7C3C1U6_9PROT</name>
<comment type="caution">
    <text evidence="8">The sequence shown here is derived from an EMBL/GenBank/DDBJ whole genome shotgun (WGS) entry which is preliminary data.</text>
</comment>
<accession>A0A7C3C1U6</accession>
<feature type="non-terminal residue" evidence="8">
    <location>
        <position position="275"/>
    </location>
</feature>
<dbReference type="PANTHER" id="PTHR30126:SF5">
    <property type="entry name" value="HTH-TYPE TRANSCRIPTIONAL ACTIVATOR CMPR"/>
    <property type="match status" value="1"/>
</dbReference>